<keyword evidence="3" id="KW-1185">Reference proteome</keyword>
<dbReference type="InterPro" id="IPR013325">
    <property type="entry name" value="RNA_pol_sigma_r2"/>
</dbReference>
<dbReference type="Pfam" id="PF04542">
    <property type="entry name" value="Sigma70_r2"/>
    <property type="match status" value="1"/>
</dbReference>
<comment type="caution">
    <text evidence="2">The sequence shown here is derived from an EMBL/GenBank/DDBJ whole genome shotgun (WGS) entry which is preliminary data.</text>
</comment>
<evidence type="ECO:0000259" key="1">
    <source>
        <dbReference type="Pfam" id="PF04542"/>
    </source>
</evidence>
<gene>
    <name evidence="2" type="ORF">KDW_30480</name>
</gene>
<dbReference type="Proteomes" id="UP000326912">
    <property type="component" value="Unassembled WGS sequence"/>
</dbReference>
<accession>A0A5J4KUJ0</accession>
<dbReference type="InterPro" id="IPR007627">
    <property type="entry name" value="RNA_pol_sigma70_r2"/>
</dbReference>
<name>A0A5J4KUJ0_9CHLR</name>
<evidence type="ECO:0000313" key="2">
    <source>
        <dbReference type="EMBL" id="GER88886.1"/>
    </source>
</evidence>
<dbReference type="GO" id="GO:0006352">
    <property type="term" value="P:DNA-templated transcription initiation"/>
    <property type="evidence" value="ECO:0007669"/>
    <property type="project" value="InterPro"/>
</dbReference>
<feature type="domain" description="RNA polymerase sigma-70 region 2" evidence="1">
    <location>
        <begin position="59"/>
        <end position="114"/>
    </location>
</feature>
<organism evidence="2 3">
    <name type="scientific">Dictyobacter vulcani</name>
    <dbReference type="NCBI Taxonomy" id="2607529"/>
    <lineage>
        <taxon>Bacteria</taxon>
        <taxon>Bacillati</taxon>
        <taxon>Chloroflexota</taxon>
        <taxon>Ktedonobacteria</taxon>
        <taxon>Ktedonobacterales</taxon>
        <taxon>Dictyobacteraceae</taxon>
        <taxon>Dictyobacter</taxon>
    </lineage>
</organism>
<dbReference type="SUPFAM" id="SSF88946">
    <property type="entry name" value="Sigma2 domain of RNA polymerase sigma factors"/>
    <property type="match status" value="1"/>
</dbReference>
<protein>
    <recommendedName>
        <fullName evidence="1">RNA polymerase sigma-70 region 2 domain-containing protein</fullName>
    </recommendedName>
</protein>
<dbReference type="GO" id="GO:0003700">
    <property type="term" value="F:DNA-binding transcription factor activity"/>
    <property type="evidence" value="ECO:0007669"/>
    <property type="project" value="InterPro"/>
</dbReference>
<dbReference type="EMBL" id="BKZW01000001">
    <property type="protein sequence ID" value="GER88886.1"/>
    <property type="molecule type" value="Genomic_DNA"/>
</dbReference>
<sequence length="241" mass="27778">MNTTQAPAINCTTANISQSCPRISVQEERAHFAVVWNLVPGNKAQAKEQLVLAQVSFVSLLARRFAVAYRMDYDDLFQYGCRILLERLEHVPVDHPAPSKWLYRCVQGKFIDLLYEDERDYQTVSLDRLVPSQDGHEGLTFGDLLIDTQENTEARHDRLDHRSAVLQEAIYRDLTHHQQEAIALYFDIPGFVPRPNPHKKDRQRLARSSPSTVLMTRRKHAYKILRQDLELQSLLWEGASA</sequence>
<proteinExistence type="predicted"/>
<reference evidence="2 3" key="1">
    <citation type="submission" date="2019-10" db="EMBL/GenBank/DDBJ databases">
        <title>Dictyobacter vulcani sp. nov., within the class Ktedonobacteria, isolated from soil of volcanic Mt. Zao.</title>
        <authorList>
            <person name="Zheng Y."/>
            <person name="Wang C.M."/>
            <person name="Sakai Y."/>
            <person name="Abe K."/>
            <person name="Yokota A."/>
            <person name="Yabe S."/>
        </authorList>
    </citation>
    <scope>NUCLEOTIDE SEQUENCE [LARGE SCALE GENOMIC DNA]</scope>
    <source>
        <strain evidence="2 3">W12</strain>
    </source>
</reference>
<dbReference type="RefSeq" id="WP_151756727.1">
    <property type="nucleotide sequence ID" value="NZ_BKZW01000001.1"/>
</dbReference>
<dbReference type="AlphaFoldDB" id="A0A5J4KUJ0"/>
<evidence type="ECO:0000313" key="3">
    <source>
        <dbReference type="Proteomes" id="UP000326912"/>
    </source>
</evidence>